<keyword evidence="2" id="KW-1185">Reference proteome</keyword>
<dbReference type="EMBL" id="CM046388">
    <property type="protein sequence ID" value="KAI8571567.1"/>
    <property type="molecule type" value="Genomic_DNA"/>
</dbReference>
<proteinExistence type="predicted"/>
<name>A0ACC0Q0M3_RHOML</name>
<sequence>MILTTRKTRSTEKLCKYITGFTSSKPKSTIGGWWRELAALEGFVTVEIVDPTPLGVTGTFVNLRDHPSAVVEVLRRLASCVDRASHGAFAMTRSLRWNNPCRRPDVHVCVCSRGDWLRTRVYLEAVPAVFDAAMMEYFVRTEGWGSDEKKIISIIGHRNAVQRKLIRQTYEETYQEDMIKRFESELHGNFEKAMFRWVLDPFDRDAVLANVALKESNPDYHVIVELSCVYCPEELLAVKRAYQARYHHCLEEDLASHISGDLGKACISWTIFLVALAGVYRYRGGEIDPRLAKSEAELLHTAIKDKVSNHEEITRIVGTRSKAQLVATFNCYKDEYGASITKHLVTNPANSYLAAVSTAVRCIKDPKKYYEKLLRDALHNHGIDENALTRVIVTRAEKDLKEIKELYYKRNSVTLDHAVAKETSGDYEAFLLTLLGKED</sequence>
<evidence type="ECO:0000313" key="2">
    <source>
        <dbReference type="Proteomes" id="UP001062846"/>
    </source>
</evidence>
<organism evidence="1 2">
    <name type="scientific">Rhododendron molle</name>
    <name type="common">Chinese azalea</name>
    <name type="synonym">Azalea mollis</name>
    <dbReference type="NCBI Taxonomy" id="49168"/>
    <lineage>
        <taxon>Eukaryota</taxon>
        <taxon>Viridiplantae</taxon>
        <taxon>Streptophyta</taxon>
        <taxon>Embryophyta</taxon>
        <taxon>Tracheophyta</taxon>
        <taxon>Spermatophyta</taxon>
        <taxon>Magnoliopsida</taxon>
        <taxon>eudicotyledons</taxon>
        <taxon>Gunneridae</taxon>
        <taxon>Pentapetalae</taxon>
        <taxon>asterids</taxon>
        <taxon>Ericales</taxon>
        <taxon>Ericaceae</taxon>
        <taxon>Ericoideae</taxon>
        <taxon>Rhodoreae</taxon>
        <taxon>Rhododendron</taxon>
    </lineage>
</organism>
<gene>
    <name evidence="1" type="ORF">RHMOL_Rhmol01G0130200</name>
</gene>
<accession>A0ACC0Q0M3</accession>
<protein>
    <submittedName>
        <fullName evidence="1">Uncharacterized protein</fullName>
    </submittedName>
</protein>
<comment type="caution">
    <text evidence="1">The sequence shown here is derived from an EMBL/GenBank/DDBJ whole genome shotgun (WGS) entry which is preliminary data.</text>
</comment>
<evidence type="ECO:0000313" key="1">
    <source>
        <dbReference type="EMBL" id="KAI8571567.1"/>
    </source>
</evidence>
<dbReference type="Proteomes" id="UP001062846">
    <property type="component" value="Chromosome 1"/>
</dbReference>
<reference evidence="1" key="1">
    <citation type="submission" date="2022-02" db="EMBL/GenBank/DDBJ databases">
        <title>Plant Genome Project.</title>
        <authorList>
            <person name="Zhang R.-G."/>
        </authorList>
    </citation>
    <scope>NUCLEOTIDE SEQUENCE</scope>
    <source>
        <strain evidence="1">AT1</strain>
    </source>
</reference>